<reference evidence="2" key="1">
    <citation type="journal article" date="2023" name="Proc. Natl. Acad. Sci. U.S.A.">
        <title>Genomic and structural basis for evolution of tropane alkaloid biosynthesis.</title>
        <authorList>
            <person name="Wanga Y.-J."/>
            <person name="Taina T."/>
            <person name="Yua J.-Y."/>
            <person name="Lia J."/>
            <person name="Xua B."/>
            <person name="Chenc J."/>
            <person name="D'Auriad J.C."/>
            <person name="Huanga J.-P."/>
            <person name="Huanga S.-X."/>
        </authorList>
    </citation>
    <scope>NUCLEOTIDE SEQUENCE [LARGE SCALE GENOMIC DNA]</scope>
    <source>
        <strain evidence="2">cv. KIB-2019</strain>
    </source>
</reference>
<protein>
    <submittedName>
        <fullName evidence="1">Uncharacterized protein</fullName>
    </submittedName>
</protein>
<organism evidence="1 2">
    <name type="scientific">Anisodus acutangulus</name>
    <dbReference type="NCBI Taxonomy" id="402998"/>
    <lineage>
        <taxon>Eukaryota</taxon>
        <taxon>Viridiplantae</taxon>
        <taxon>Streptophyta</taxon>
        <taxon>Embryophyta</taxon>
        <taxon>Tracheophyta</taxon>
        <taxon>Spermatophyta</taxon>
        <taxon>Magnoliopsida</taxon>
        <taxon>eudicotyledons</taxon>
        <taxon>Gunneridae</taxon>
        <taxon>Pentapetalae</taxon>
        <taxon>asterids</taxon>
        <taxon>lamiids</taxon>
        <taxon>Solanales</taxon>
        <taxon>Solanaceae</taxon>
        <taxon>Solanoideae</taxon>
        <taxon>Hyoscyameae</taxon>
        <taxon>Anisodus</taxon>
    </lineage>
</organism>
<comment type="caution">
    <text evidence="1">The sequence shown here is derived from an EMBL/GenBank/DDBJ whole genome shotgun (WGS) entry which is preliminary data.</text>
</comment>
<name>A0A9Q1MND2_9SOLA</name>
<evidence type="ECO:0000313" key="2">
    <source>
        <dbReference type="Proteomes" id="UP001152561"/>
    </source>
</evidence>
<dbReference type="EMBL" id="JAJAGQ010000006">
    <property type="protein sequence ID" value="KAJ8560747.1"/>
    <property type="molecule type" value="Genomic_DNA"/>
</dbReference>
<evidence type="ECO:0000313" key="1">
    <source>
        <dbReference type="EMBL" id="KAJ8560747.1"/>
    </source>
</evidence>
<proteinExistence type="predicted"/>
<dbReference type="PANTHER" id="PTHR47481">
    <property type="match status" value="1"/>
</dbReference>
<sequence length="139" mass="15195">MAMATWNRLRDIFQDNEHSHAVTLELEFSLVRMEDFPNVSTYCKKLKELADQLHNIGAPVTNNRLILQLVAGLSEAYNGIGTLLLQSNLLPAFYQARSMLTLEEAGLAKKAAIGASPVIMMASSPSSSGFQDGESSHEV</sequence>
<dbReference type="OrthoDB" id="1699318at2759"/>
<dbReference type="Proteomes" id="UP001152561">
    <property type="component" value="Unassembled WGS sequence"/>
</dbReference>
<keyword evidence="2" id="KW-1185">Reference proteome</keyword>
<dbReference type="Pfam" id="PF14223">
    <property type="entry name" value="Retrotran_gag_2"/>
    <property type="match status" value="1"/>
</dbReference>
<dbReference type="AlphaFoldDB" id="A0A9Q1MND2"/>
<accession>A0A9Q1MND2</accession>
<gene>
    <name evidence="1" type="ORF">K7X08_022607</name>
</gene>
<dbReference type="PANTHER" id="PTHR47481:SF10">
    <property type="entry name" value="COPIA-LIKE POLYPROTEIN_RETROTRANSPOSON"/>
    <property type="match status" value="1"/>
</dbReference>